<dbReference type="EC" id="5.2.1.8" evidence="6"/>
<evidence type="ECO:0000256" key="4">
    <source>
        <dbReference type="ARBA" id="ARBA00038509"/>
    </source>
</evidence>
<dbReference type="InterPro" id="IPR029000">
    <property type="entry name" value="Cyclophilin-like_dom_sf"/>
</dbReference>
<feature type="domain" description="PPIase cyclophilin-type" evidence="7">
    <location>
        <begin position="22"/>
        <end position="166"/>
    </location>
</feature>
<dbReference type="FunFam" id="2.40.100.10:FF:000007">
    <property type="entry name" value="Peptidyl-prolyl cis-trans isomerase CWC27 homolog"/>
    <property type="match status" value="1"/>
</dbReference>
<name>A0A9W8ARR0_9FUNG</name>
<dbReference type="InterPro" id="IPR002130">
    <property type="entry name" value="Cyclophilin-type_PPIase_dom"/>
</dbReference>
<dbReference type="InterPro" id="IPR044666">
    <property type="entry name" value="Cyclophilin_A-like"/>
</dbReference>
<dbReference type="Proteomes" id="UP001150925">
    <property type="component" value="Unassembled WGS sequence"/>
</dbReference>
<sequence length="215" mass="24359">MSAIYNQEPPTRGLVKLKTSKGDIDITLWPKEAPRACRNFLQLCLEGYYHDTIFHRVVPGFIIQGGDPTGTGEGGTSIYGEPFKDEFHSRLRFVRRGLVAMANAGKDDNGSQFFITLDSTEELQKKHTIFGTVVGDAIFNVLKIGESEIDENERPLLPPKILDVVVEDNPMEDIVPRTTPEERRLELQRQKEETAGIKFKKRRKKGIKNKNLLSF</sequence>
<dbReference type="Gene3D" id="2.40.100.10">
    <property type="entry name" value="Cyclophilin-like"/>
    <property type="match status" value="1"/>
</dbReference>
<keyword evidence="3" id="KW-0539">Nucleus</keyword>
<organism evidence="8 9">
    <name type="scientific">Dispira parvispora</name>
    <dbReference type="NCBI Taxonomy" id="1520584"/>
    <lineage>
        <taxon>Eukaryota</taxon>
        <taxon>Fungi</taxon>
        <taxon>Fungi incertae sedis</taxon>
        <taxon>Zoopagomycota</taxon>
        <taxon>Kickxellomycotina</taxon>
        <taxon>Dimargaritomycetes</taxon>
        <taxon>Dimargaritales</taxon>
        <taxon>Dimargaritaceae</taxon>
        <taxon>Dispira</taxon>
    </lineage>
</organism>
<comment type="similarity">
    <text evidence="4">Belongs to the cyclophilin-type PPIase family. CWC27 subfamily.</text>
</comment>
<keyword evidence="9" id="KW-1185">Reference proteome</keyword>
<comment type="caution">
    <text evidence="8">The sequence shown here is derived from an EMBL/GenBank/DDBJ whole genome shotgun (WGS) entry which is preliminary data.</text>
</comment>
<dbReference type="PROSITE" id="PS50072">
    <property type="entry name" value="CSA_PPIASE_2"/>
    <property type="match status" value="1"/>
</dbReference>
<dbReference type="SUPFAM" id="SSF50891">
    <property type="entry name" value="Cyclophilin-like"/>
    <property type="match status" value="1"/>
</dbReference>
<evidence type="ECO:0000256" key="5">
    <source>
        <dbReference type="ARBA" id="ARBA00055615"/>
    </source>
</evidence>
<evidence type="ECO:0000259" key="7">
    <source>
        <dbReference type="PROSITE" id="PS50072"/>
    </source>
</evidence>
<accession>A0A9W8ARR0</accession>
<evidence type="ECO:0000256" key="2">
    <source>
        <dbReference type="ARBA" id="ARBA00004123"/>
    </source>
</evidence>
<dbReference type="PANTHER" id="PTHR45625">
    <property type="entry name" value="PEPTIDYL-PROLYL CIS-TRANS ISOMERASE-RELATED"/>
    <property type="match status" value="1"/>
</dbReference>
<dbReference type="GO" id="GO:0071013">
    <property type="term" value="C:catalytic step 2 spliceosome"/>
    <property type="evidence" value="ECO:0007669"/>
    <property type="project" value="TreeGrafter"/>
</dbReference>
<keyword evidence="6" id="KW-0697">Rotamase</keyword>
<feature type="non-terminal residue" evidence="8">
    <location>
        <position position="215"/>
    </location>
</feature>
<keyword evidence="6 8" id="KW-0413">Isomerase</keyword>
<comment type="catalytic activity">
    <reaction evidence="1 6">
        <text>[protein]-peptidylproline (omega=180) = [protein]-peptidylproline (omega=0)</text>
        <dbReference type="Rhea" id="RHEA:16237"/>
        <dbReference type="Rhea" id="RHEA-COMP:10747"/>
        <dbReference type="Rhea" id="RHEA-COMP:10748"/>
        <dbReference type="ChEBI" id="CHEBI:83833"/>
        <dbReference type="ChEBI" id="CHEBI:83834"/>
        <dbReference type="EC" id="5.2.1.8"/>
    </reaction>
</comment>
<dbReference type="PROSITE" id="PS00170">
    <property type="entry name" value="CSA_PPIASE_1"/>
    <property type="match status" value="1"/>
</dbReference>
<evidence type="ECO:0000256" key="6">
    <source>
        <dbReference type="RuleBase" id="RU363019"/>
    </source>
</evidence>
<dbReference type="InterPro" id="IPR020892">
    <property type="entry name" value="Cyclophilin-type_PPIase_CS"/>
</dbReference>
<dbReference type="CDD" id="cd01925">
    <property type="entry name" value="cyclophilin_CeCYP16-like"/>
    <property type="match status" value="1"/>
</dbReference>
<dbReference type="GO" id="GO:0003755">
    <property type="term" value="F:peptidyl-prolyl cis-trans isomerase activity"/>
    <property type="evidence" value="ECO:0007669"/>
    <property type="project" value="UniProtKB-UniRule"/>
</dbReference>
<evidence type="ECO:0000313" key="8">
    <source>
        <dbReference type="EMBL" id="KAJ1964259.1"/>
    </source>
</evidence>
<proteinExistence type="inferred from homology"/>
<dbReference type="GO" id="GO:0006457">
    <property type="term" value="P:protein folding"/>
    <property type="evidence" value="ECO:0007669"/>
    <property type="project" value="InterPro"/>
</dbReference>
<dbReference type="AlphaFoldDB" id="A0A9W8ARR0"/>
<evidence type="ECO:0000256" key="1">
    <source>
        <dbReference type="ARBA" id="ARBA00000971"/>
    </source>
</evidence>
<dbReference type="PANTHER" id="PTHR45625:SF6">
    <property type="entry name" value="SPLICEOSOME-ASSOCIATED PROTEIN CWC27 HOMOLOG"/>
    <property type="match status" value="1"/>
</dbReference>
<comment type="function">
    <text evidence="5">PPIases accelerate the folding of proteins. It catalyzes the cis-trans isomerization of proline imidic peptide bonds in oligopeptides. Involved in pre-mRNA splicing.</text>
</comment>
<gene>
    <name evidence="8" type="primary">CWC27</name>
    <name evidence="8" type="ORF">IWQ62_002984</name>
</gene>
<comment type="subcellular location">
    <subcellularLocation>
        <location evidence="2">Nucleus</location>
    </subcellularLocation>
</comment>
<dbReference type="EMBL" id="JANBPY010000719">
    <property type="protein sequence ID" value="KAJ1964259.1"/>
    <property type="molecule type" value="Genomic_DNA"/>
</dbReference>
<dbReference type="Pfam" id="PF00160">
    <property type="entry name" value="Pro_isomerase"/>
    <property type="match status" value="1"/>
</dbReference>
<dbReference type="PRINTS" id="PR00153">
    <property type="entry name" value="CSAPPISMRASE"/>
</dbReference>
<evidence type="ECO:0000313" key="9">
    <source>
        <dbReference type="Proteomes" id="UP001150925"/>
    </source>
</evidence>
<reference evidence="8" key="1">
    <citation type="submission" date="2022-07" db="EMBL/GenBank/DDBJ databases">
        <title>Phylogenomic reconstructions and comparative analyses of Kickxellomycotina fungi.</title>
        <authorList>
            <person name="Reynolds N.K."/>
            <person name="Stajich J.E."/>
            <person name="Barry K."/>
            <person name="Grigoriev I.V."/>
            <person name="Crous P."/>
            <person name="Smith M.E."/>
        </authorList>
    </citation>
    <scope>NUCLEOTIDE SEQUENCE</scope>
    <source>
        <strain evidence="8">RSA 1196</strain>
    </source>
</reference>
<dbReference type="OrthoDB" id="442970at2759"/>
<evidence type="ECO:0000256" key="3">
    <source>
        <dbReference type="ARBA" id="ARBA00023242"/>
    </source>
</evidence>
<protein>
    <recommendedName>
        <fullName evidence="6">Peptidyl-prolyl cis-trans isomerase</fullName>
        <shortName evidence="6">PPIase</shortName>
        <ecNumber evidence="6">5.2.1.8</ecNumber>
    </recommendedName>
</protein>